<sequence>MDNISRRPLIIFTANLVLLITCVVLLTCMYIKTGISPAWLLVLTLSVSFTAALFSLLKSQNKQLIQVIRALANGDNTLGFARHHPMREYYDQVKQQMQSARFAAEHQSEFLKALLVHIDLAVLVCDGKGNVVDSNPAVARLMGKSIKNLSELSHIGTMVLAAEKNLRSTVQWLHGEQQDTLTLQVSIAEIQGKEHKIVTLQSIHEMLLNKEQQAYKRLTQVLTHEVANTITPLASIAQTCEGLIPQQLCFSDDESKQDLSFALQTLASRTHHLGEFIASFRQISSLPMPQLVPVAIDTILEHIQMLHRRELKESKIELAIDIQCRQLVMLDSGQIEQVLINLVKNAIEALTLYFNQVENIEHNGDSQGKIKLTAAKNDAQQLFVEITDNGAGIAKHVIEMIFVPFFTTKQQGSGIGLSLSRQIMINHGGDLVYVTRSQGACFRCIFG</sequence>
<evidence type="ECO:0000256" key="1">
    <source>
        <dbReference type="ARBA" id="ARBA00000085"/>
    </source>
</evidence>
<keyword evidence="8" id="KW-0812">Transmembrane</keyword>
<dbReference type="PANTHER" id="PTHR43065:SF46">
    <property type="entry name" value="C4-DICARBOXYLATE TRANSPORT SENSOR PROTEIN DCTB"/>
    <property type="match status" value="1"/>
</dbReference>
<keyword evidence="8" id="KW-1133">Transmembrane helix</keyword>
<keyword evidence="3" id="KW-0808">Transferase</keyword>
<name>A0AAF0C328_9GAMM</name>
<dbReference type="InterPro" id="IPR003594">
    <property type="entry name" value="HATPase_dom"/>
</dbReference>
<feature type="transmembrane region" description="Helical" evidence="8">
    <location>
        <begin position="9"/>
        <end position="32"/>
    </location>
</feature>
<evidence type="ECO:0000256" key="2">
    <source>
        <dbReference type="ARBA" id="ARBA00012438"/>
    </source>
</evidence>
<evidence type="ECO:0000256" key="6">
    <source>
        <dbReference type="ARBA" id="ARBA00022840"/>
    </source>
</evidence>
<dbReference type="Gene3D" id="3.30.565.10">
    <property type="entry name" value="Histidine kinase-like ATPase, C-terminal domain"/>
    <property type="match status" value="1"/>
</dbReference>
<evidence type="ECO:0000259" key="9">
    <source>
        <dbReference type="PROSITE" id="PS50109"/>
    </source>
</evidence>
<feature type="transmembrane region" description="Helical" evidence="8">
    <location>
        <begin position="38"/>
        <end position="57"/>
    </location>
</feature>
<dbReference type="GO" id="GO:0004673">
    <property type="term" value="F:protein histidine kinase activity"/>
    <property type="evidence" value="ECO:0007669"/>
    <property type="project" value="UniProtKB-EC"/>
</dbReference>
<dbReference type="InterPro" id="IPR004358">
    <property type="entry name" value="Sig_transdc_His_kin-like_C"/>
</dbReference>
<gene>
    <name evidence="10" type="ORF">SG35_023675</name>
</gene>
<dbReference type="Proteomes" id="UP000032568">
    <property type="component" value="Chromosome"/>
</dbReference>
<dbReference type="Pfam" id="PF02518">
    <property type="entry name" value="HATPase_c"/>
    <property type="match status" value="1"/>
</dbReference>
<keyword evidence="4" id="KW-0547">Nucleotide-binding</keyword>
<evidence type="ECO:0000256" key="5">
    <source>
        <dbReference type="ARBA" id="ARBA00022777"/>
    </source>
</evidence>
<dbReference type="PROSITE" id="PS50109">
    <property type="entry name" value="HIS_KIN"/>
    <property type="match status" value="1"/>
</dbReference>
<dbReference type="GO" id="GO:0005524">
    <property type="term" value="F:ATP binding"/>
    <property type="evidence" value="ECO:0007669"/>
    <property type="project" value="UniProtKB-KW"/>
</dbReference>
<reference evidence="10 11" key="2">
    <citation type="journal article" date="2022" name="Mar. Drugs">
        <title>Bioassay-Guided Fractionation Leads to the Detection of Cholic Acid Generated by the Rare Thalassomonas sp.</title>
        <authorList>
            <person name="Pheiffer F."/>
            <person name="Schneider Y.K."/>
            <person name="Hansen E.H."/>
            <person name="Andersen J.H."/>
            <person name="Isaksson J."/>
            <person name="Busche T."/>
            <person name="R C."/>
            <person name="Kalinowski J."/>
            <person name="Zyl L.V."/>
            <person name="Trindade M."/>
        </authorList>
    </citation>
    <scope>NUCLEOTIDE SEQUENCE [LARGE SCALE GENOMIC DNA]</scope>
    <source>
        <strain evidence="10 11">A5K-106</strain>
    </source>
</reference>
<evidence type="ECO:0000313" key="10">
    <source>
        <dbReference type="EMBL" id="WDD98244.1"/>
    </source>
</evidence>
<comment type="catalytic activity">
    <reaction evidence="1">
        <text>ATP + protein L-histidine = ADP + protein N-phospho-L-histidine.</text>
        <dbReference type="EC" id="2.7.13.3"/>
    </reaction>
</comment>
<dbReference type="SUPFAM" id="SSF55874">
    <property type="entry name" value="ATPase domain of HSP90 chaperone/DNA topoisomerase II/histidine kinase"/>
    <property type="match status" value="1"/>
</dbReference>
<dbReference type="EMBL" id="CP059735">
    <property type="protein sequence ID" value="WDD98244.1"/>
    <property type="molecule type" value="Genomic_DNA"/>
</dbReference>
<organism evidence="10 11">
    <name type="scientific">Thalassomonas actiniarum</name>
    <dbReference type="NCBI Taxonomy" id="485447"/>
    <lineage>
        <taxon>Bacteria</taxon>
        <taxon>Pseudomonadati</taxon>
        <taxon>Pseudomonadota</taxon>
        <taxon>Gammaproteobacteria</taxon>
        <taxon>Alteromonadales</taxon>
        <taxon>Colwelliaceae</taxon>
        <taxon>Thalassomonas</taxon>
    </lineage>
</organism>
<dbReference type="AlphaFoldDB" id="A0AAF0C328"/>
<dbReference type="InterPro" id="IPR005467">
    <property type="entry name" value="His_kinase_dom"/>
</dbReference>
<keyword evidence="5 10" id="KW-0418">Kinase</keyword>
<evidence type="ECO:0000256" key="4">
    <source>
        <dbReference type="ARBA" id="ARBA00022741"/>
    </source>
</evidence>
<keyword evidence="11" id="KW-1185">Reference proteome</keyword>
<feature type="domain" description="Histidine kinase" evidence="9">
    <location>
        <begin position="221"/>
        <end position="447"/>
    </location>
</feature>
<keyword evidence="8" id="KW-0472">Membrane</keyword>
<proteinExistence type="predicted"/>
<keyword evidence="7" id="KW-0902">Two-component regulatory system</keyword>
<reference evidence="10 11" key="1">
    <citation type="journal article" date="2015" name="Genome Announc.">
        <title>Draft Genome Sequences of Marine Isolates of Thalassomonas viridans and Thalassomonas actiniarum.</title>
        <authorList>
            <person name="Olonade I."/>
            <person name="van Zyl L.J."/>
            <person name="Trindade M."/>
        </authorList>
    </citation>
    <scope>NUCLEOTIDE SEQUENCE [LARGE SCALE GENOMIC DNA]</scope>
    <source>
        <strain evidence="10 11">A5K-106</strain>
    </source>
</reference>
<dbReference type="KEGG" id="tact:SG35_023675"/>
<dbReference type="SUPFAM" id="SSF55785">
    <property type="entry name" value="PYP-like sensor domain (PAS domain)"/>
    <property type="match status" value="1"/>
</dbReference>
<dbReference type="PANTHER" id="PTHR43065">
    <property type="entry name" value="SENSOR HISTIDINE KINASE"/>
    <property type="match status" value="1"/>
</dbReference>
<dbReference type="GO" id="GO:0000160">
    <property type="term" value="P:phosphorelay signal transduction system"/>
    <property type="evidence" value="ECO:0007669"/>
    <property type="project" value="UniProtKB-KW"/>
</dbReference>
<evidence type="ECO:0000256" key="3">
    <source>
        <dbReference type="ARBA" id="ARBA00022679"/>
    </source>
</evidence>
<accession>A0AAF0C328</accession>
<evidence type="ECO:0000313" key="11">
    <source>
        <dbReference type="Proteomes" id="UP000032568"/>
    </source>
</evidence>
<dbReference type="EC" id="2.7.13.3" evidence="2"/>
<dbReference type="SMART" id="SM00387">
    <property type="entry name" value="HATPase_c"/>
    <property type="match status" value="1"/>
</dbReference>
<dbReference type="RefSeq" id="WP_044835487.1">
    <property type="nucleotide sequence ID" value="NZ_CP059735.1"/>
</dbReference>
<dbReference type="InterPro" id="IPR036890">
    <property type="entry name" value="HATPase_C_sf"/>
</dbReference>
<evidence type="ECO:0000256" key="7">
    <source>
        <dbReference type="ARBA" id="ARBA00023012"/>
    </source>
</evidence>
<dbReference type="InterPro" id="IPR035965">
    <property type="entry name" value="PAS-like_dom_sf"/>
</dbReference>
<evidence type="ECO:0000256" key="8">
    <source>
        <dbReference type="SAM" id="Phobius"/>
    </source>
</evidence>
<keyword evidence="6" id="KW-0067">ATP-binding</keyword>
<protein>
    <recommendedName>
        <fullName evidence="2">histidine kinase</fullName>
        <ecNumber evidence="2">2.7.13.3</ecNumber>
    </recommendedName>
</protein>
<dbReference type="PRINTS" id="PR00344">
    <property type="entry name" value="BCTRLSENSOR"/>
</dbReference>